<keyword evidence="4 7" id="KW-0560">Oxidoreductase</keyword>
<dbReference type="AlphaFoldDB" id="A0A1H5T5J9"/>
<dbReference type="Pfam" id="PF03720">
    <property type="entry name" value="UDPG_MGDP_dh_C"/>
    <property type="match status" value="1"/>
</dbReference>
<feature type="active site" description="Nucleophile" evidence="8">
    <location>
        <position position="269"/>
    </location>
</feature>
<dbReference type="UniPathway" id="UPA00038">
    <property type="reaction ID" value="UER00491"/>
</dbReference>
<dbReference type="EMBL" id="FNVN01000001">
    <property type="protein sequence ID" value="SEF58080.1"/>
    <property type="molecule type" value="Genomic_DNA"/>
</dbReference>
<dbReference type="PIRSF" id="PIRSF500134">
    <property type="entry name" value="UDPglc_DH_bac"/>
    <property type="match status" value="1"/>
</dbReference>
<feature type="binding site" evidence="10">
    <location>
        <position position="122"/>
    </location>
    <ligand>
        <name>NAD(+)</name>
        <dbReference type="ChEBI" id="CHEBI:57540"/>
    </ligand>
</feature>
<dbReference type="InterPro" id="IPR014027">
    <property type="entry name" value="UDP-Glc/GDP-Man_DH_C"/>
</dbReference>
<feature type="binding site" evidence="9">
    <location>
        <position position="213"/>
    </location>
    <ligand>
        <name>substrate</name>
    </ligand>
</feature>
<name>A0A1H5T5J9_9EURY</name>
<evidence type="ECO:0000313" key="14">
    <source>
        <dbReference type="Proteomes" id="UP000236740"/>
    </source>
</evidence>
<feature type="domain" description="UDP-glucose/GDP-mannose dehydrogenase C-terminal" evidence="11">
    <location>
        <begin position="321"/>
        <end position="420"/>
    </location>
</feature>
<evidence type="ECO:0000256" key="2">
    <source>
        <dbReference type="ARBA" id="ARBA00006601"/>
    </source>
</evidence>
<dbReference type="InterPro" id="IPR014026">
    <property type="entry name" value="UDP-Glc/GDP-Man_DH_dimer"/>
</dbReference>
<dbReference type="KEGG" id="hlm:DV707_06825"/>
<dbReference type="Gene3D" id="3.40.50.720">
    <property type="entry name" value="NAD(P)-binding Rossmann-like Domain"/>
    <property type="match status" value="2"/>
</dbReference>
<dbReference type="InterPro" id="IPR008927">
    <property type="entry name" value="6-PGluconate_DH-like_C_sf"/>
</dbReference>
<dbReference type="InterPro" id="IPR001732">
    <property type="entry name" value="UDP-Glc/GDP-Man_DH_N"/>
</dbReference>
<dbReference type="PIRSF" id="PIRSF000124">
    <property type="entry name" value="UDPglc_GDPman_dh"/>
    <property type="match status" value="1"/>
</dbReference>
<dbReference type="GO" id="GO:0051287">
    <property type="term" value="F:NAD binding"/>
    <property type="evidence" value="ECO:0007669"/>
    <property type="project" value="InterPro"/>
</dbReference>
<evidence type="ECO:0000256" key="3">
    <source>
        <dbReference type="ARBA" id="ARBA00012954"/>
    </source>
</evidence>
<evidence type="ECO:0000313" key="13">
    <source>
        <dbReference type="EMBL" id="SEF58080.1"/>
    </source>
</evidence>
<comment type="similarity">
    <text evidence="2 7">Belongs to the UDP-glucose/GDP-mannose dehydrogenase family.</text>
</comment>
<feature type="binding site" evidence="10">
    <location>
        <position position="84"/>
    </location>
    <ligand>
        <name>NAD(+)</name>
        <dbReference type="ChEBI" id="CHEBI:57540"/>
    </ligand>
</feature>
<keyword evidence="14" id="KW-1185">Reference proteome</keyword>
<dbReference type="InterPro" id="IPR028357">
    <property type="entry name" value="UDPglc_DH_bac"/>
</dbReference>
<feature type="binding site" evidence="9">
    <location>
        <begin position="258"/>
        <end position="262"/>
    </location>
    <ligand>
        <name>substrate</name>
    </ligand>
</feature>
<feature type="binding site" evidence="9">
    <location>
        <position position="328"/>
    </location>
    <ligand>
        <name>substrate</name>
    </ligand>
</feature>
<dbReference type="Proteomes" id="UP000236740">
    <property type="component" value="Unassembled WGS sequence"/>
</dbReference>
<dbReference type="Gene3D" id="1.20.5.100">
    <property type="entry name" value="Cytochrome c1, transmembrane anchor, C-terminal"/>
    <property type="match status" value="1"/>
</dbReference>
<accession>A0A1H5T5J9</accession>
<dbReference type="InterPro" id="IPR017476">
    <property type="entry name" value="UDP-Glc/GDP-Man"/>
</dbReference>
<gene>
    <name evidence="12" type="ORF">DV707_06825</name>
    <name evidence="13" type="ORF">SAMN04488133_0182</name>
</gene>
<dbReference type="SUPFAM" id="SSF52413">
    <property type="entry name" value="UDP-glucose/GDP-mannose dehydrogenase C-terminal domain"/>
    <property type="match status" value="1"/>
</dbReference>
<evidence type="ECO:0000256" key="10">
    <source>
        <dbReference type="PIRSR" id="PIRSR500134-3"/>
    </source>
</evidence>
<evidence type="ECO:0000256" key="5">
    <source>
        <dbReference type="ARBA" id="ARBA00023027"/>
    </source>
</evidence>
<reference evidence="12 15" key="2">
    <citation type="journal article" date="2019" name="Nat. Commun.">
        <title>A new type of DNA phosphorothioation-based antiviral system in archaea.</title>
        <authorList>
            <person name="Xiong L."/>
            <person name="Liu S."/>
            <person name="Chen S."/>
            <person name="Xiao Y."/>
            <person name="Zhu B."/>
            <person name="Gao Y."/>
            <person name="Zhang Y."/>
            <person name="Chen B."/>
            <person name="Luo J."/>
            <person name="Deng Z."/>
            <person name="Chen X."/>
            <person name="Wang L."/>
            <person name="Chen S."/>
        </authorList>
    </citation>
    <scope>NUCLEOTIDE SEQUENCE [LARGE SCALE GENOMIC DNA]</scope>
    <source>
        <strain evidence="12 15">CGMCC 1.10331</strain>
    </source>
</reference>
<dbReference type="GO" id="GO:0003979">
    <property type="term" value="F:UDP-glucose 6-dehydrogenase activity"/>
    <property type="evidence" value="ECO:0007669"/>
    <property type="project" value="UniProtKB-EC"/>
</dbReference>
<dbReference type="RefSeq" id="WP_103990001.1">
    <property type="nucleotide sequence ID" value="NZ_CP031311.1"/>
</dbReference>
<dbReference type="SUPFAM" id="SSF51735">
    <property type="entry name" value="NAD(P)-binding Rossmann-fold domains"/>
    <property type="match status" value="1"/>
</dbReference>
<dbReference type="Pfam" id="PF00984">
    <property type="entry name" value="UDPG_MGDP_dh"/>
    <property type="match status" value="1"/>
</dbReference>
<dbReference type="InterPro" id="IPR036291">
    <property type="entry name" value="NAD(P)-bd_dom_sf"/>
</dbReference>
<dbReference type="EMBL" id="CP031311">
    <property type="protein sequence ID" value="QCC47397.1"/>
    <property type="molecule type" value="Genomic_DNA"/>
</dbReference>
<dbReference type="EC" id="1.1.1.22" evidence="3 7"/>
<organism evidence="13 14">
    <name type="scientific">Halobellus limi</name>
    <dbReference type="NCBI Taxonomy" id="699433"/>
    <lineage>
        <taxon>Archaea</taxon>
        <taxon>Methanobacteriati</taxon>
        <taxon>Methanobacteriota</taxon>
        <taxon>Stenosarchaea group</taxon>
        <taxon>Halobacteria</taxon>
        <taxon>Halobacteriales</taxon>
        <taxon>Haloferacaceae</taxon>
        <taxon>Halobellus</taxon>
    </lineage>
</organism>
<feature type="binding site" evidence="10">
    <location>
        <position position="159"/>
    </location>
    <ligand>
        <name>NAD(+)</name>
        <dbReference type="ChEBI" id="CHEBI:57540"/>
    </ligand>
</feature>
<evidence type="ECO:0000256" key="7">
    <source>
        <dbReference type="PIRNR" id="PIRNR000124"/>
    </source>
</evidence>
<protein>
    <recommendedName>
        <fullName evidence="3 7">UDP-glucose 6-dehydrogenase</fullName>
        <ecNumber evidence="3 7">1.1.1.22</ecNumber>
    </recommendedName>
</protein>
<feature type="binding site" evidence="9">
    <location>
        <position position="266"/>
    </location>
    <ligand>
        <name>substrate</name>
    </ligand>
</feature>
<comment type="catalytic activity">
    <reaction evidence="6 7">
        <text>UDP-alpha-D-glucose + 2 NAD(+) + H2O = UDP-alpha-D-glucuronate + 2 NADH + 3 H(+)</text>
        <dbReference type="Rhea" id="RHEA:23596"/>
        <dbReference type="ChEBI" id="CHEBI:15377"/>
        <dbReference type="ChEBI" id="CHEBI:15378"/>
        <dbReference type="ChEBI" id="CHEBI:57540"/>
        <dbReference type="ChEBI" id="CHEBI:57945"/>
        <dbReference type="ChEBI" id="CHEBI:58052"/>
        <dbReference type="ChEBI" id="CHEBI:58885"/>
        <dbReference type="EC" id="1.1.1.22"/>
    </reaction>
</comment>
<dbReference type="SUPFAM" id="SSF48179">
    <property type="entry name" value="6-phosphogluconate dehydrogenase C-terminal domain-like"/>
    <property type="match status" value="1"/>
</dbReference>
<dbReference type="GeneID" id="39857785"/>
<dbReference type="InterPro" id="IPR036220">
    <property type="entry name" value="UDP-Glc/GDP-Man_DH_C_sf"/>
</dbReference>
<reference evidence="13 14" key="1">
    <citation type="submission" date="2016-10" db="EMBL/GenBank/DDBJ databases">
        <authorList>
            <person name="de Groot N.N."/>
        </authorList>
    </citation>
    <scope>NUCLEOTIDE SEQUENCE [LARGE SCALE GENOMIC DNA]</scope>
    <source>
        <strain evidence="13 14">CGMCC 1.10331</strain>
    </source>
</reference>
<dbReference type="Proteomes" id="UP000296733">
    <property type="component" value="Chromosome"/>
</dbReference>
<evidence type="ECO:0000256" key="4">
    <source>
        <dbReference type="ARBA" id="ARBA00023002"/>
    </source>
</evidence>
<dbReference type="NCBIfam" id="TIGR03026">
    <property type="entry name" value="NDP-sugDHase"/>
    <property type="match status" value="1"/>
</dbReference>
<dbReference type="GO" id="GO:0006065">
    <property type="term" value="P:UDP-glucuronate biosynthetic process"/>
    <property type="evidence" value="ECO:0007669"/>
    <property type="project" value="UniProtKB-UniPathway"/>
</dbReference>
<dbReference type="NCBIfam" id="NF041297">
    <property type="entry name" value="UDPGDh_AglM"/>
    <property type="match status" value="1"/>
</dbReference>
<dbReference type="PANTHER" id="PTHR43750:SF3">
    <property type="entry name" value="UDP-GLUCOSE 6-DEHYDROGENASE TUAD"/>
    <property type="match status" value="1"/>
</dbReference>
<evidence type="ECO:0000256" key="8">
    <source>
        <dbReference type="PIRSR" id="PIRSR500134-1"/>
    </source>
</evidence>
<feature type="binding site" evidence="10">
    <location>
        <position position="335"/>
    </location>
    <ligand>
        <name>NAD(+)</name>
        <dbReference type="ChEBI" id="CHEBI:57540"/>
    </ligand>
</feature>
<dbReference type="OrthoDB" id="59839at2157"/>
<feature type="binding site" evidence="9">
    <location>
        <begin position="156"/>
        <end position="159"/>
    </location>
    <ligand>
        <name>substrate</name>
    </ligand>
</feature>
<dbReference type="SMART" id="SM00984">
    <property type="entry name" value="UDPG_MGDP_dh_C"/>
    <property type="match status" value="1"/>
</dbReference>
<evidence type="ECO:0000313" key="12">
    <source>
        <dbReference type="EMBL" id="QCC47397.1"/>
    </source>
</evidence>
<comment type="pathway">
    <text evidence="1">Nucleotide-sugar biosynthesis; UDP-alpha-D-glucuronate biosynthesis; UDP-alpha-D-glucuronate from UDP-alpha-D-glucose: step 1/1.</text>
</comment>
<feature type="binding site" evidence="10">
    <location>
        <position position="272"/>
    </location>
    <ligand>
        <name>NAD(+)</name>
        <dbReference type="ChEBI" id="CHEBI:57540"/>
    </ligand>
</feature>
<keyword evidence="5 7" id="KW-0520">NAD</keyword>
<evidence type="ECO:0000256" key="9">
    <source>
        <dbReference type="PIRSR" id="PIRSR500134-2"/>
    </source>
</evidence>
<dbReference type="GO" id="GO:0000271">
    <property type="term" value="P:polysaccharide biosynthetic process"/>
    <property type="evidence" value="ECO:0007669"/>
    <property type="project" value="InterPro"/>
</dbReference>
<evidence type="ECO:0000313" key="15">
    <source>
        <dbReference type="Proteomes" id="UP000296733"/>
    </source>
</evidence>
<feature type="binding site" evidence="10">
    <location>
        <position position="30"/>
    </location>
    <ligand>
        <name>NAD(+)</name>
        <dbReference type="ChEBI" id="CHEBI:57540"/>
    </ligand>
</feature>
<proteinExistence type="inferred from homology"/>
<sequence>MQLSIVGSGYVGTTIAACFAEVGHDVVNVDIDEDIVATLNDGDAPIHEPGLDDLVAEHAGDRLRATTDYGAVRDTDATFLALPTPSEDDGHIDLSIMKAGARSLGAALAEKDGHHLVVTKSTVVPTTTEEVIAPILEEESGKTLGEDVDVGMNPEFLREGSAVEDFLSPDKVVLGSETERAAETLRDVFDPLVARADDPPVVETGVAEAEMIKYANNGFLAAKISLANDIANICKEYGIDSEEVLSAIGLDHRIGSAFLGAGVGWGGSCFPKDVAAIIAAARDVGYDPAMLEAAVEVNDRQPVRLLGRLREHLDPDGARVAVLGLAFKPGTDDVRNSRAIPLVEALLDANADVVGYDPVATENFREKYPEIEYADSAGEALYGADAALVVTDWPAFADLDAEFDAMATPVVVDGRRIVTRREGIVYESLV</sequence>
<dbReference type="InterPro" id="IPR054886">
    <property type="entry name" value="UDPGDh_AglM"/>
</dbReference>
<evidence type="ECO:0000256" key="1">
    <source>
        <dbReference type="ARBA" id="ARBA00004701"/>
    </source>
</evidence>
<evidence type="ECO:0000256" key="6">
    <source>
        <dbReference type="ARBA" id="ARBA00047473"/>
    </source>
</evidence>
<dbReference type="PANTHER" id="PTHR43750">
    <property type="entry name" value="UDP-GLUCOSE 6-DEHYDROGENASE TUAD"/>
    <property type="match status" value="1"/>
</dbReference>
<dbReference type="Pfam" id="PF03721">
    <property type="entry name" value="UDPG_MGDP_dh_N"/>
    <property type="match status" value="1"/>
</dbReference>
<evidence type="ECO:0000259" key="11">
    <source>
        <dbReference type="SMART" id="SM00984"/>
    </source>
</evidence>